<comment type="caution">
    <text evidence="1">The sequence shown here is derived from an EMBL/GenBank/DDBJ whole genome shotgun (WGS) entry which is preliminary data.</text>
</comment>
<evidence type="ECO:0000313" key="1">
    <source>
        <dbReference type="EMBL" id="GGM01175.1"/>
    </source>
</evidence>
<protein>
    <submittedName>
        <fullName evidence="1">Uncharacterized protein</fullName>
    </submittedName>
</protein>
<evidence type="ECO:0000313" key="2">
    <source>
        <dbReference type="Proteomes" id="UP000649829"/>
    </source>
</evidence>
<accession>A0A917SWI2</accession>
<keyword evidence="2" id="KW-1185">Reference proteome</keyword>
<proteinExistence type="predicted"/>
<dbReference type="Proteomes" id="UP000649829">
    <property type="component" value="Unassembled WGS sequence"/>
</dbReference>
<dbReference type="RefSeq" id="WP_028287750.1">
    <property type="nucleotide sequence ID" value="NZ_BMLF01000002.1"/>
</dbReference>
<reference evidence="1" key="1">
    <citation type="journal article" date="2014" name="Int. J. Syst. Evol. Microbiol.">
        <title>Complete genome sequence of Corynebacterium casei LMG S-19264T (=DSM 44701T), isolated from a smear-ripened cheese.</title>
        <authorList>
            <consortium name="US DOE Joint Genome Institute (JGI-PGF)"/>
            <person name="Walter F."/>
            <person name="Albersmeier A."/>
            <person name="Kalinowski J."/>
            <person name="Ruckert C."/>
        </authorList>
    </citation>
    <scope>NUCLEOTIDE SEQUENCE</scope>
    <source>
        <strain evidence="1">CGMCC 1.6293</strain>
    </source>
</reference>
<dbReference type="EMBL" id="BMLF01000002">
    <property type="protein sequence ID" value="GGM01175.1"/>
    <property type="molecule type" value="Genomic_DNA"/>
</dbReference>
<sequence>MALQLLCRLDGSDPETLVKALMDDSEDQAHAGLSRLQLWTDADQAGRVWILFDVSDRAKAEGWLQRAAADTHGRRAGVTASDAHFLRTA</sequence>
<reference evidence="1" key="2">
    <citation type="submission" date="2020-09" db="EMBL/GenBank/DDBJ databases">
        <authorList>
            <person name="Sun Q."/>
            <person name="Zhou Y."/>
        </authorList>
    </citation>
    <scope>NUCLEOTIDE SEQUENCE</scope>
    <source>
        <strain evidence="1">CGMCC 1.6293</strain>
    </source>
</reference>
<dbReference type="AlphaFoldDB" id="A0A917SWI2"/>
<organism evidence="1 2">
    <name type="scientific">Pseudooceanicola nanhaiensis</name>
    <dbReference type="NCBI Taxonomy" id="375761"/>
    <lineage>
        <taxon>Bacteria</taxon>
        <taxon>Pseudomonadati</taxon>
        <taxon>Pseudomonadota</taxon>
        <taxon>Alphaproteobacteria</taxon>
        <taxon>Rhodobacterales</taxon>
        <taxon>Paracoccaceae</taxon>
        <taxon>Pseudooceanicola</taxon>
    </lineage>
</organism>
<gene>
    <name evidence="1" type="ORF">GCM10011534_23750</name>
</gene>
<name>A0A917SWI2_9RHOB</name>